<evidence type="ECO:0000256" key="2">
    <source>
        <dbReference type="ARBA" id="ARBA00012483"/>
    </source>
</evidence>
<dbReference type="Pfam" id="PF13639">
    <property type="entry name" value="zf-RING_2"/>
    <property type="match status" value="1"/>
</dbReference>
<gene>
    <name evidence="11" type="ORF">DM860_015862</name>
</gene>
<dbReference type="AlphaFoldDB" id="A0A328DYB5"/>
<keyword evidence="4" id="KW-0479">Metal-binding</keyword>
<protein>
    <recommendedName>
        <fullName evidence="2">RING-type E3 ubiquitin transferase</fullName>
        <ecNumber evidence="2">2.3.2.27</ecNumber>
    </recommendedName>
</protein>
<evidence type="ECO:0000259" key="10">
    <source>
        <dbReference type="PROSITE" id="PS50089"/>
    </source>
</evidence>
<dbReference type="SUPFAM" id="SSF57850">
    <property type="entry name" value="RING/U-box"/>
    <property type="match status" value="1"/>
</dbReference>
<organism evidence="11 12">
    <name type="scientific">Cuscuta australis</name>
    <dbReference type="NCBI Taxonomy" id="267555"/>
    <lineage>
        <taxon>Eukaryota</taxon>
        <taxon>Viridiplantae</taxon>
        <taxon>Streptophyta</taxon>
        <taxon>Embryophyta</taxon>
        <taxon>Tracheophyta</taxon>
        <taxon>Spermatophyta</taxon>
        <taxon>Magnoliopsida</taxon>
        <taxon>eudicotyledons</taxon>
        <taxon>Gunneridae</taxon>
        <taxon>Pentapetalae</taxon>
        <taxon>asterids</taxon>
        <taxon>lamiids</taxon>
        <taxon>Solanales</taxon>
        <taxon>Convolvulaceae</taxon>
        <taxon>Cuscuteae</taxon>
        <taxon>Cuscuta</taxon>
        <taxon>Cuscuta subgen. Grammica</taxon>
        <taxon>Cuscuta sect. Cleistogrammica</taxon>
    </lineage>
</organism>
<evidence type="ECO:0000256" key="4">
    <source>
        <dbReference type="ARBA" id="ARBA00022723"/>
    </source>
</evidence>
<dbReference type="Proteomes" id="UP000249390">
    <property type="component" value="Unassembled WGS sequence"/>
</dbReference>
<dbReference type="Gene3D" id="3.30.40.10">
    <property type="entry name" value="Zinc/RING finger domain, C3HC4 (zinc finger)"/>
    <property type="match status" value="1"/>
</dbReference>
<comment type="caution">
    <text evidence="11">The sequence shown here is derived from an EMBL/GenBank/DDBJ whole genome shotgun (WGS) entry which is preliminary data.</text>
</comment>
<reference evidence="11 12" key="1">
    <citation type="submission" date="2018-06" db="EMBL/GenBank/DDBJ databases">
        <title>The Genome of Cuscuta australis (Dodder) Provides Insight into the Evolution of Plant Parasitism.</title>
        <authorList>
            <person name="Liu H."/>
        </authorList>
    </citation>
    <scope>NUCLEOTIDE SEQUENCE [LARGE SCALE GENOMIC DNA]</scope>
    <source>
        <strain evidence="12">cv. Yunnan</strain>
        <tissue evidence="11">Vines</tissue>
    </source>
</reference>
<keyword evidence="7" id="KW-0862">Zinc</keyword>
<keyword evidence="12" id="KW-1185">Reference proteome</keyword>
<evidence type="ECO:0000256" key="9">
    <source>
        <dbReference type="SAM" id="MobiDB-lite"/>
    </source>
</evidence>
<evidence type="ECO:0000256" key="3">
    <source>
        <dbReference type="ARBA" id="ARBA00022679"/>
    </source>
</evidence>
<evidence type="ECO:0000256" key="5">
    <source>
        <dbReference type="ARBA" id="ARBA00022771"/>
    </source>
</evidence>
<evidence type="ECO:0000256" key="6">
    <source>
        <dbReference type="ARBA" id="ARBA00022786"/>
    </source>
</evidence>
<dbReference type="PANTHER" id="PTHR46463:SF89">
    <property type="entry name" value="E3 UBIQUITIN-PROTEIN LIGASE RHB1A-RELATED"/>
    <property type="match status" value="1"/>
</dbReference>
<sequence length="268" mass="29977">MGGCCCCCAFKEEEPNRTSQFYHYPRGSEERQPLSHHGAALVLSTGLLVDTNLDTSSLDTYRPPPTPRPYETFAGRPRTPPGNQDARKSDATAQIKNTESGEETNSGNRATLECDAKAVDNIDLTALNVVVDELEKSGDLKKSNEAIVPSLVEEEDVCPTCLEEYDEENPKIITKCEHHFHLACIFEWMERSDTCPVCDQVSHKPKQYSVISSLSLSTPTSFKKINQVSFIQQNFQILRNYNGKKVMNFTPVLLNYAFKLNLSSLTCL</sequence>
<evidence type="ECO:0000256" key="8">
    <source>
        <dbReference type="PROSITE-ProRule" id="PRU00175"/>
    </source>
</evidence>
<dbReference type="PANTHER" id="PTHR46463">
    <property type="entry name" value="ZINC FINGER, RING/FYVE/PHD-TYPE"/>
    <property type="match status" value="1"/>
</dbReference>
<evidence type="ECO:0000313" key="12">
    <source>
        <dbReference type="Proteomes" id="UP000249390"/>
    </source>
</evidence>
<dbReference type="EMBL" id="NQVE01000056">
    <property type="protein sequence ID" value="RAL50715.1"/>
    <property type="molecule type" value="Genomic_DNA"/>
</dbReference>
<keyword evidence="6" id="KW-0833">Ubl conjugation pathway</keyword>
<feature type="region of interest" description="Disordered" evidence="9">
    <location>
        <begin position="54"/>
        <end position="107"/>
    </location>
</feature>
<keyword evidence="3" id="KW-0808">Transferase</keyword>
<dbReference type="InterPro" id="IPR013083">
    <property type="entry name" value="Znf_RING/FYVE/PHD"/>
</dbReference>
<proteinExistence type="predicted"/>
<evidence type="ECO:0000256" key="7">
    <source>
        <dbReference type="ARBA" id="ARBA00022833"/>
    </source>
</evidence>
<dbReference type="InterPro" id="IPR001841">
    <property type="entry name" value="Znf_RING"/>
</dbReference>
<evidence type="ECO:0000256" key="1">
    <source>
        <dbReference type="ARBA" id="ARBA00000900"/>
    </source>
</evidence>
<dbReference type="EC" id="2.3.2.27" evidence="2"/>
<feature type="compositionally biased region" description="Polar residues" evidence="9">
    <location>
        <begin position="91"/>
        <end position="107"/>
    </location>
</feature>
<feature type="domain" description="RING-type" evidence="10">
    <location>
        <begin position="158"/>
        <end position="199"/>
    </location>
</feature>
<dbReference type="SMART" id="SM00184">
    <property type="entry name" value="RING"/>
    <property type="match status" value="1"/>
</dbReference>
<evidence type="ECO:0000313" key="11">
    <source>
        <dbReference type="EMBL" id="RAL50715.1"/>
    </source>
</evidence>
<dbReference type="PROSITE" id="PS50089">
    <property type="entry name" value="ZF_RING_2"/>
    <property type="match status" value="1"/>
</dbReference>
<dbReference type="GO" id="GO:0008270">
    <property type="term" value="F:zinc ion binding"/>
    <property type="evidence" value="ECO:0007669"/>
    <property type="project" value="UniProtKB-KW"/>
</dbReference>
<keyword evidence="5 8" id="KW-0863">Zinc-finger</keyword>
<comment type="catalytic activity">
    <reaction evidence="1">
        <text>S-ubiquitinyl-[E2 ubiquitin-conjugating enzyme]-L-cysteine + [acceptor protein]-L-lysine = [E2 ubiquitin-conjugating enzyme]-L-cysteine + N(6)-ubiquitinyl-[acceptor protein]-L-lysine.</text>
        <dbReference type="EC" id="2.3.2.27"/>
    </reaction>
</comment>
<dbReference type="GO" id="GO:0061630">
    <property type="term" value="F:ubiquitin protein ligase activity"/>
    <property type="evidence" value="ECO:0007669"/>
    <property type="project" value="UniProtKB-EC"/>
</dbReference>
<dbReference type="FunFam" id="3.30.40.10:FF:000376">
    <property type="entry name" value="Putative E3 ubiquitin-protein ligase RHB1A"/>
    <property type="match status" value="1"/>
</dbReference>
<accession>A0A328DYB5</accession>
<name>A0A328DYB5_9ASTE</name>
<dbReference type="CDD" id="cd23116">
    <property type="entry name" value="RING-H2_AIRP1-like"/>
    <property type="match status" value="1"/>
</dbReference>